<evidence type="ECO:0000256" key="7">
    <source>
        <dbReference type="ARBA" id="ARBA00038459"/>
    </source>
</evidence>
<feature type="transmembrane region" description="Helical" evidence="8">
    <location>
        <begin position="166"/>
        <end position="187"/>
    </location>
</feature>
<feature type="transmembrane region" description="Helical" evidence="8">
    <location>
        <begin position="140"/>
        <end position="160"/>
    </location>
</feature>
<keyword evidence="2" id="KW-0813">Transport</keyword>
<dbReference type="PROSITE" id="PS50850">
    <property type="entry name" value="MFS"/>
    <property type="match status" value="1"/>
</dbReference>
<keyword evidence="6 8" id="KW-0472">Membrane</keyword>
<feature type="transmembrane region" description="Helical" evidence="8">
    <location>
        <begin position="109"/>
        <end position="128"/>
    </location>
</feature>
<name>A0AAN6YAG7_9PEZI</name>
<feature type="transmembrane region" description="Helical" evidence="8">
    <location>
        <begin position="415"/>
        <end position="434"/>
    </location>
</feature>
<proteinExistence type="inferred from homology"/>
<feature type="transmembrane region" description="Helical" evidence="8">
    <location>
        <begin position="478"/>
        <end position="501"/>
    </location>
</feature>
<dbReference type="AlphaFoldDB" id="A0AAN6YAG7"/>
<evidence type="ECO:0000256" key="4">
    <source>
        <dbReference type="ARBA" id="ARBA00022692"/>
    </source>
</evidence>
<keyword evidence="5 8" id="KW-1133">Transmembrane helix</keyword>
<feature type="transmembrane region" description="Helical" evidence="8">
    <location>
        <begin position="346"/>
        <end position="365"/>
    </location>
</feature>
<reference evidence="10" key="2">
    <citation type="submission" date="2023-05" db="EMBL/GenBank/DDBJ databases">
        <authorList>
            <consortium name="Lawrence Berkeley National Laboratory"/>
            <person name="Steindorff A."/>
            <person name="Hensen N."/>
            <person name="Bonometti L."/>
            <person name="Westerberg I."/>
            <person name="Brannstrom I.O."/>
            <person name="Guillou S."/>
            <person name="Cros-Aarteil S."/>
            <person name="Calhoun S."/>
            <person name="Haridas S."/>
            <person name="Kuo A."/>
            <person name="Mondo S."/>
            <person name="Pangilinan J."/>
            <person name="Riley R."/>
            <person name="Labutti K."/>
            <person name="Andreopoulos B."/>
            <person name="Lipzen A."/>
            <person name="Chen C."/>
            <person name="Yanf M."/>
            <person name="Daum C."/>
            <person name="Ng V."/>
            <person name="Clum A."/>
            <person name="Ohm R."/>
            <person name="Martin F."/>
            <person name="Silar P."/>
            <person name="Natvig D."/>
            <person name="Lalanne C."/>
            <person name="Gautier V."/>
            <person name="Ament-Velasquez S.L."/>
            <person name="Kruys A."/>
            <person name="Hutchinson M.I."/>
            <person name="Powell A.J."/>
            <person name="Barry K."/>
            <person name="Miller A.N."/>
            <person name="Grigoriev I.V."/>
            <person name="Debuchy R."/>
            <person name="Gladieux P."/>
            <person name="Thoren M.H."/>
            <person name="Johannesson H."/>
        </authorList>
    </citation>
    <scope>NUCLEOTIDE SEQUENCE</scope>
    <source>
        <strain evidence="10">PSN293</strain>
    </source>
</reference>
<feature type="transmembrane region" description="Helical" evidence="8">
    <location>
        <begin position="386"/>
        <end position="409"/>
    </location>
</feature>
<evidence type="ECO:0000256" key="2">
    <source>
        <dbReference type="ARBA" id="ARBA00022448"/>
    </source>
</evidence>
<evidence type="ECO:0000256" key="5">
    <source>
        <dbReference type="ARBA" id="ARBA00022989"/>
    </source>
</evidence>
<dbReference type="InterPro" id="IPR011701">
    <property type="entry name" value="MFS"/>
</dbReference>
<reference evidence="10" key="1">
    <citation type="journal article" date="2023" name="Mol. Phylogenet. Evol.">
        <title>Genome-scale phylogeny and comparative genomics of the fungal order Sordariales.</title>
        <authorList>
            <person name="Hensen N."/>
            <person name="Bonometti L."/>
            <person name="Westerberg I."/>
            <person name="Brannstrom I.O."/>
            <person name="Guillou S."/>
            <person name="Cros-Aarteil S."/>
            <person name="Calhoun S."/>
            <person name="Haridas S."/>
            <person name="Kuo A."/>
            <person name="Mondo S."/>
            <person name="Pangilinan J."/>
            <person name="Riley R."/>
            <person name="LaButti K."/>
            <person name="Andreopoulos B."/>
            <person name="Lipzen A."/>
            <person name="Chen C."/>
            <person name="Yan M."/>
            <person name="Daum C."/>
            <person name="Ng V."/>
            <person name="Clum A."/>
            <person name="Steindorff A."/>
            <person name="Ohm R.A."/>
            <person name="Martin F."/>
            <person name="Silar P."/>
            <person name="Natvig D.O."/>
            <person name="Lalanne C."/>
            <person name="Gautier V."/>
            <person name="Ament-Velasquez S.L."/>
            <person name="Kruys A."/>
            <person name="Hutchinson M.I."/>
            <person name="Powell A.J."/>
            <person name="Barry K."/>
            <person name="Miller A.N."/>
            <person name="Grigoriev I.V."/>
            <person name="Debuchy R."/>
            <person name="Gladieux P."/>
            <person name="Hiltunen Thoren M."/>
            <person name="Johannesson H."/>
        </authorList>
    </citation>
    <scope>NUCLEOTIDE SEQUENCE</scope>
    <source>
        <strain evidence="10">PSN293</strain>
    </source>
</reference>
<dbReference type="Proteomes" id="UP001301769">
    <property type="component" value="Unassembled WGS sequence"/>
</dbReference>
<feature type="transmembrane region" description="Helical" evidence="8">
    <location>
        <begin position="446"/>
        <end position="466"/>
    </location>
</feature>
<feature type="transmembrane region" description="Helical" evidence="8">
    <location>
        <begin position="226"/>
        <end position="248"/>
    </location>
</feature>
<feature type="transmembrane region" description="Helical" evidence="8">
    <location>
        <begin position="199"/>
        <end position="220"/>
    </location>
</feature>
<evidence type="ECO:0000259" key="9">
    <source>
        <dbReference type="PROSITE" id="PS50850"/>
    </source>
</evidence>
<feature type="transmembrane region" description="Helical" evidence="8">
    <location>
        <begin position="308"/>
        <end position="334"/>
    </location>
</feature>
<evidence type="ECO:0000313" key="10">
    <source>
        <dbReference type="EMBL" id="KAK4214351.1"/>
    </source>
</evidence>
<accession>A0AAN6YAG7</accession>
<dbReference type="InterPro" id="IPR020846">
    <property type="entry name" value="MFS_dom"/>
</dbReference>
<comment type="caution">
    <text evidence="10">The sequence shown here is derived from an EMBL/GenBank/DDBJ whole genome shotgun (WGS) entry which is preliminary data.</text>
</comment>
<keyword evidence="3" id="KW-1003">Cell membrane</keyword>
<evidence type="ECO:0000256" key="8">
    <source>
        <dbReference type="SAM" id="Phobius"/>
    </source>
</evidence>
<keyword evidence="11" id="KW-1185">Reference proteome</keyword>
<sequence length="543" mass="58014">MTNHSHSSRSSPPSRGTRIPWIQILTRQGVLTPEMLSHAYAGSGTPDDPSIVTFLPDHDPRDSMHFPLWLRWTLCLAAGWVTFSVAFISSAYAGGVPSMSADLGVSPESATLGLSLFLLGFVLGPFFWAPCSELFGRQIVLLSTGTVHVALNIAACFGRTLPVLLILRLLSGATGAATLTNSGAVIADIFAPKDRGLAITVYALVPLFAPVVGPMVGAYVSTTYGWRWSMAVMAAMSSSAMLVAALLLPETYAPVLLEKRARRLSALTGKVYISAAAVSAGGGNKNSLSSSLAIALSRPFRLALNEPIISLLALYQAVVFGTLYLSFTAFPIIWSDLLGYPAEQSGLAFLGVLVGILFSVFFAIWDNNRYVKRVEKLYGMPAPPELRLPACCVGGIAIVAGLLSFAWTATAKTHWIVHTASGVPFGFGIVLVTISTTNYLVDSYTIYAASALTVCICGRAVCGAVFPLFVRSLFASVGVWWGLLIPTFLSLICLPFPFWFLRYGPAIRARGKYAAYAAMVVQQLAKPPARGIVADENTPLLED</sequence>
<dbReference type="Gene3D" id="1.20.1250.20">
    <property type="entry name" value="MFS general substrate transporter like domains"/>
    <property type="match status" value="1"/>
</dbReference>
<keyword evidence="4 8" id="KW-0812">Transmembrane</keyword>
<dbReference type="GO" id="GO:0005886">
    <property type="term" value="C:plasma membrane"/>
    <property type="evidence" value="ECO:0007669"/>
    <property type="project" value="UniProtKB-SubCell"/>
</dbReference>
<dbReference type="InterPro" id="IPR036259">
    <property type="entry name" value="MFS_trans_sf"/>
</dbReference>
<gene>
    <name evidence="10" type="ORF">QBC37DRAFT_421453</name>
</gene>
<evidence type="ECO:0000256" key="3">
    <source>
        <dbReference type="ARBA" id="ARBA00022475"/>
    </source>
</evidence>
<dbReference type="Pfam" id="PF07690">
    <property type="entry name" value="MFS_1"/>
    <property type="match status" value="1"/>
</dbReference>
<organism evidence="10 11">
    <name type="scientific">Rhypophila decipiens</name>
    <dbReference type="NCBI Taxonomy" id="261697"/>
    <lineage>
        <taxon>Eukaryota</taxon>
        <taxon>Fungi</taxon>
        <taxon>Dikarya</taxon>
        <taxon>Ascomycota</taxon>
        <taxon>Pezizomycotina</taxon>
        <taxon>Sordariomycetes</taxon>
        <taxon>Sordariomycetidae</taxon>
        <taxon>Sordariales</taxon>
        <taxon>Naviculisporaceae</taxon>
        <taxon>Rhypophila</taxon>
    </lineage>
</organism>
<feature type="domain" description="Major facilitator superfamily (MFS) profile" evidence="9">
    <location>
        <begin position="74"/>
        <end position="505"/>
    </location>
</feature>
<feature type="transmembrane region" description="Helical" evidence="8">
    <location>
        <begin position="68"/>
        <end position="89"/>
    </location>
</feature>
<comment type="subcellular location">
    <subcellularLocation>
        <location evidence="1">Cell membrane</location>
        <topology evidence="1">Multi-pass membrane protein</topology>
    </subcellularLocation>
</comment>
<evidence type="ECO:0000256" key="6">
    <source>
        <dbReference type="ARBA" id="ARBA00023136"/>
    </source>
</evidence>
<evidence type="ECO:0000256" key="1">
    <source>
        <dbReference type="ARBA" id="ARBA00004651"/>
    </source>
</evidence>
<dbReference type="PANTHER" id="PTHR23502:SF186">
    <property type="entry name" value="MAJOR FACILITATOR SUPERFAMILY (MFS) PROFILE DOMAIN-CONTAINING PROTEIN"/>
    <property type="match status" value="1"/>
</dbReference>
<dbReference type="EMBL" id="MU858095">
    <property type="protein sequence ID" value="KAK4214351.1"/>
    <property type="molecule type" value="Genomic_DNA"/>
</dbReference>
<dbReference type="SUPFAM" id="SSF103473">
    <property type="entry name" value="MFS general substrate transporter"/>
    <property type="match status" value="1"/>
</dbReference>
<comment type="similarity">
    <text evidence="7">Belongs to the major facilitator superfamily. DHA1 family. Polyamines/proton antiporter (TC 2.A.1.2.16) subfamily.</text>
</comment>
<protein>
    <submittedName>
        <fullName evidence="10">Major facilitator superfamily domain-containing protein</fullName>
    </submittedName>
</protein>
<dbReference type="PANTHER" id="PTHR23502">
    <property type="entry name" value="MAJOR FACILITATOR SUPERFAMILY"/>
    <property type="match status" value="1"/>
</dbReference>
<dbReference type="GO" id="GO:0022857">
    <property type="term" value="F:transmembrane transporter activity"/>
    <property type="evidence" value="ECO:0007669"/>
    <property type="project" value="InterPro"/>
</dbReference>
<evidence type="ECO:0000313" key="11">
    <source>
        <dbReference type="Proteomes" id="UP001301769"/>
    </source>
</evidence>